<keyword evidence="3" id="KW-1185">Reference proteome</keyword>
<dbReference type="PANTHER" id="PTHR12271">
    <property type="entry name" value="POLY A POLYMERASE CID PAP -RELATED"/>
    <property type="match status" value="1"/>
</dbReference>
<dbReference type="InterPro" id="IPR043519">
    <property type="entry name" value="NT_sf"/>
</dbReference>
<dbReference type="InterPro" id="IPR054708">
    <property type="entry name" value="MTPAP-like_central"/>
</dbReference>
<feature type="domain" description="Poly(A) RNA polymerase mitochondrial-like central palm" evidence="1">
    <location>
        <begin position="58"/>
        <end position="183"/>
    </location>
</feature>
<dbReference type="GO" id="GO:0010605">
    <property type="term" value="P:negative regulation of macromolecule metabolic process"/>
    <property type="evidence" value="ECO:0007669"/>
    <property type="project" value="UniProtKB-ARBA"/>
</dbReference>
<proteinExistence type="predicted"/>
<dbReference type="Pfam" id="PF22600">
    <property type="entry name" value="MTPAP-like_central"/>
    <property type="match status" value="1"/>
</dbReference>
<evidence type="ECO:0000313" key="3">
    <source>
        <dbReference type="Proteomes" id="UP000070444"/>
    </source>
</evidence>
<dbReference type="EMBL" id="KQ964696">
    <property type="protein sequence ID" value="KXN66699.1"/>
    <property type="molecule type" value="Genomic_DNA"/>
</dbReference>
<dbReference type="SUPFAM" id="SSF81301">
    <property type="entry name" value="Nucleotidyltransferase"/>
    <property type="match status" value="1"/>
</dbReference>
<protein>
    <recommendedName>
        <fullName evidence="1">Poly(A) RNA polymerase mitochondrial-like central palm domain-containing protein</fullName>
    </recommendedName>
</protein>
<organism evidence="2 3">
    <name type="scientific">Conidiobolus coronatus (strain ATCC 28846 / CBS 209.66 / NRRL 28638)</name>
    <name type="common">Delacroixia coronata</name>
    <dbReference type="NCBI Taxonomy" id="796925"/>
    <lineage>
        <taxon>Eukaryota</taxon>
        <taxon>Fungi</taxon>
        <taxon>Fungi incertae sedis</taxon>
        <taxon>Zoopagomycota</taxon>
        <taxon>Entomophthoromycotina</taxon>
        <taxon>Entomophthoromycetes</taxon>
        <taxon>Entomophthorales</taxon>
        <taxon>Ancylistaceae</taxon>
        <taxon>Conidiobolus</taxon>
    </lineage>
</organism>
<evidence type="ECO:0000259" key="1">
    <source>
        <dbReference type="Pfam" id="PF22600"/>
    </source>
</evidence>
<dbReference type="SUPFAM" id="SSF81631">
    <property type="entry name" value="PAP/OAS1 substrate-binding domain"/>
    <property type="match status" value="1"/>
</dbReference>
<name>A0A137NVK6_CONC2</name>
<dbReference type="Proteomes" id="UP000070444">
    <property type="component" value="Unassembled WGS sequence"/>
</dbReference>
<dbReference type="GO" id="GO:0031123">
    <property type="term" value="P:RNA 3'-end processing"/>
    <property type="evidence" value="ECO:0007669"/>
    <property type="project" value="TreeGrafter"/>
</dbReference>
<dbReference type="PANTHER" id="PTHR12271:SF40">
    <property type="entry name" value="POLY(A) RNA POLYMERASE GLD2"/>
    <property type="match status" value="1"/>
</dbReference>
<reference evidence="2 3" key="1">
    <citation type="journal article" date="2015" name="Genome Biol. Evol.">
        <title>Phylogenomic analyses indicate that early fungi evolved digesting cell walls of algal ancestors of land plants.</title>
        <authorList>
            <person name="Chang Y."/>
            <person name="Wang S."/>
            <person name="Sekimoto S."/>
            <person name="Aerts A.L."/>
            <person name="Choi C."/>
            <person name="Clum A."/>
            <person name="LaButti K.M."/>
            <person name="Lindquist E.A."/>
            <person name="Yee Ngan C."/>
            <person name="Ohm R.A."/>
            <person name="Salamov A.A."/>
            <person name="Grigoriev I.V."/>
            <person name="Spatafora J.W."/>
            <person name="Berbee M.L."/>
        </authorList>
    </citation>
    <scope>NUCLEOTIDE SEQUENCE [LARGE SCALE GENOMIC DNA]</scope>
    <source>
        <strain evidence="2 3">NRRL 28638</strain>
    </source>
</reference>
<dbReference type="STRING" id="796925.A0A137NVK6"/>
<evidence type="ECO:0000313" key="2">
    <source>
        <dbReference type="EMBL" id="KXN66699.1"/>
    </source>
</evidence>
<accession>A0A137NVK6</accession>
<dbReference type="OrthoDB" id="2274644at2759"/>
<dbReference type="GO" id="GO:0016779">
    <property type="term" value="F:nucleotidyltransferase activity"/>
    <property type="evidence" value="ECO:0007669"/>
    <property type="project" value="UniProtKB-ARBA"/>
</dbReference>
<gene>
    <name evidence="2" type="ORF">CONCODRAFT_73496</name>
</gene>
<sequence length="367" mass="43295">MSIIEKYPKIFDRKNVRKEGEILRMFKTSSTIWDYESQGLNFDHYKYYGSYYVNLKLYKMDANTYRKANSIYNRIQQILDSSFEYNIQVIKHGSILIRNATINSDCDILLKFPENFHLGCANNEFDDIKRCLEVYGYQYISGWKAPDGSRVLRFKDYNSDFTIDIGYYVEILVSKTNLINAYCNLHPEIYDAIMLIKIWADRRELNNPSTTHVINSYCHVLMFITYLIMIKAIPNLRTISPKIELWEARNINYYPVIAPINSSEPDKICSQYRESVFSGSSYIPIYYHKELDITLGHNWDIKEAIQGYFHFMGYKFNYRAWDISIYHGGIVKSSEYFNLINANTKLLRVRHPFKPDQIESNSAYHGV</sequence>
<dbReference type="AlphaFoldDB" id="A0A137NVK6"/>
<dbReference type="Gene3D" id="1.10.1410.10">
    <property type="match status" value="1"/>
</dbReference>